<dbReference type="GO" id="GO:0005739">
    <property type="term" value="C:mitochondrion"/>
    <property type="evidence" value="ECO:0007669"/>
    <property type="project" value="TreeGrafter"/>
</dbReference>
<dbReference type="FunFam" id="3.30.1330.40:FF:000001">
    <property type="entry name" value="L-PSP family endoribonuclease"/>
    <property type="match status" value="1"/>
</dbReference>
<dbReference type="Gene3D" id="3.30.1330.40">
    <property type="entry name" value="RutC-like"/>
    <property type="match status" value="1"/>
</dbReference>
<comment type="similarity">
    <text evidence="1">Belongs to the RutC family.</text>
</comment>
<evidence type="ECO:0000256" key="1">
    <source>
        <dbReference type="ARBA" id="ARBA00010552"/>
    </source>
</evidence>
<dbReference type="InterPro" id="IPR019897">
    <property type="entry name" value="RidA_CS"/>
</dbReference>
<accession>A0A9W3AHE5</accession>
<dbReference type="PROSITE" id="PS01094">
    <property type="entry name" value="UPF0076"/>
    <property type="match status" value="1"/>
</dbReference>
<gene>
    <name evidence="3" type="primary">LOC106067993</name>
</gene>
<keyword evidence="2" id="KW-1185">Reference proteome</keyword>
<dbReference type="CDD" id="cd00448">
    <property type="entry name" value="YjgF_YER057c_UK114_family"/>
    <property type="match status" value="1"/>
</dbReference>
<evidence type="ECO:0000313" key="2">
    <source>
        <dbReference type="Proteomes" id="UP001165740"/>
    </source>
</evidence>
<evidence type="ECO:0000313" key="3">
    <source>
        <dbReference type="RefSeq" id="XP_055886614.1"/>
    </source>
</evidence>
<dbReference type="PANTHER" id="PTHR11803:SF39">
    <property type="entry name" value="2-IMINOBUTANOATE_2-IMINOPROPANOATE DEAMINASE"/>
    <property type="match status" value="1"/>
</dbReference>
<dbReference type="InterPro" id="IPR035959">
    <property type="entry name" value="RutC-like_sf"/>
</dbReference>
<dbReference type="SUPFAM" id="SSF55298">
    <property type="entry name" value="YjgF-like"/>
    <property type="match status" value="1"/>
</dbReference>
<organism evidence="2 3">
    <name type="scientific">Biomphalaria glabrata</name>
    <name type="common">Bloodfluke planorb</name>
    <name type="synonym">Freshwater snail</name>
    <dbReference type="NCBI Taxonomy" id="6526"/>
    <lineage>
        <taxon>Eukaryota</taxon>
        <taxon>Metazoa</taxon>
        <taxon>Spiralia</taxon>
        <taxon>Lophotrochozoa</taxon>
        <taxon>Mollusca</taxon>
        <taxon>Gastropoda</taxon>
        <taxon>Heterobranchia</taxon>
        <taxon>Euthyneura</taxon>
        <taxon>Panpulmonata</taxon>
        <taxon>Hygrophila</taxon>
        <taxon>Lymnaeoidea</taxon>
        <taxon>Planorbidae</taxon>
        <taxon>Biomphalaria</taxon>
    </lineage>
</organism>
<proteinExistence type="inferred from homology"/>
<dbReference type="AlphaFoldDB" id="A0A9W3AHE5"/>
<sequence>MASKTVRKIITAANAPTPRAPYSQGVQVNNTLYVSGQIGINPESKEIVQGGAVAEADQALKNIGAILEAASTSYDNVVKCTVLLQNINDFAAVNEVYAKYFPNVKPARAAYQVAALPLGANVEIEAIAIVGEIVDA</sequence>
<dbReference type="PANTHER" id="PTHR11803">
    <property type="entry name" value="2-IMINOBUTANOATE/2-IMINOPROPANOATE DEAMINASE RIDA"/>
    <property type="match status" value="1"/>
</dbReference>
<dbReference type="InterPro" id="IPR006175">
    <property type="entry name" value="YjgF/YER057c/UK114"/>
</dbReference>
<reference evidence="3" key="1">
    <citation type="submission" date="2025-08" db="UniProtKB">
        <authorList>
            <consortium name="RefSeq"/>
        </authorList>
    </citation>
    <scope>IDENTIFICATION</scope>
</reference>
<dbReference type="InterPro" id="IPR006056">
    <property type="entry name" value="RidA"/>
</dbReference>
<dbReference type="OMA" id="IFLTEFK"/>
<dbReference type="GO" id="GO:0005829">
    <property type="term" value="C:cytosol"/>
    <property type="evidence" value="ECO:0007669"/>
    <property type="project" value="TreeGrafter"/>
</dbReference>
<dbReference type="Pfam" id="PF01042">
    <property type="entry name" value="Ribonuc_L-PSP"/>
    <property type="match status" value="1"/>
</dbReference>
<dbReference type="NCBIfam" id="TIGR00004">
    <property type="entry name" value="Rid family detoxifying hydrolase"/>
    <property type="match status" value="1"/>
</dbReference>
<dbReference type="GeneID" id="106067993"/>
<protein>
    <submittedName>
        <fullName evidence="3">2-iminobutanoate/2-iminopropanoate deaminase-like</fullName>
    </submittedName>
</protein>
<name>A0A9W3AHE5_BIOGL</name>
<dbReference type="GO" id="GO:0019239">
    <property type="term" value="F:deaminase activity"/>
    <property type="evidence" value="ECO:0007669"/>
    <property type="project" value="TreeGrafter"/>
</dbReference>
<dbReference type="Proteomes" id="UP001165740">
    <property type="component" value="Chromosome 5"/>
</dbReference>
<dbReference type="RefSeq" id="XP_055886614.1">
    <property type="nucleotide sequence ID" value="XM_056030639.1"/>
</dbReference>